<dbReference type="EMBL" id="JBHRTA010000038">
    <property type="protein sequence ID" value="MFC3199448.1"/>
    <property type="molecule type" value="Genomic_DNA"/>
</dbReference>
<dbReference type="SUPFAM" id="SSF48452">
    <property type="entry name" value="TPR-like"/>
    <property type="match status" value="1"/>
</dbReference>
<evidence type="ECO:0000256" key="2">
    <source>
        <dbReference type="ARBA" id="ARBA00006275"/>
    </source>
</evidence>
<accession>A0ABV7JT59</accession>
<dbReference type="Pfam" id="PF07980">
    <property type="entry name" value="SusD_RagB"/>
    <property type="match status" value="1"/>
</dbReference>
<feature type="domain" description="RagB/SusD" evidence="7">
    <location>
        <begin position="265"/>
        <end position="406"/>
    </location>
</feature>
<feature type="signal peptide" evidence="6">
    <location>
        <begin position="1"/>
        <end position="24"/>
    </location>
</feature>
<feature type="chain" id="PRO_5045966263" evidence="6">
    <location>
        <begin position="25"/>
        <end position="442"/>
    </location>
</feature>
<protein>
    <submittedName>
        <fullName evidence="9">RagB/SusD family nutrient uptake outer membrane protein</fullName>
    </submittedName>
</protein>
<evidence type="ECO:0000256" key="6">
    <source>
        <dbReference type="SAM" id="SignalP"/>
    </source>
</evidence>
<dbReference type="Gene3D" id="1.25.40.390">
    <property type="match status" value="1"/>
</dbReference>
<evidence type="ECO:0000256" key="4">
    <source>
        <dbReference type="ARBA" id="ARBA00023136"/>
    </source>
</evidence>
<dbReference type="InterPro" id="IPR011990">
    <property type="entry name" value="TPR-like_helical_dom_sf"/>
</dbReference>
<dbReference type="InterPro" id="IPR033985">
    <property type="entry name" value="SusD-like_N"/>
</dbReference>
<dbReference type="Pfam" id="PF14322">
    <property type="entry name" value="SusD-like_3"/>
    <property type="match status" value="1"/>
</dbReference>
<comment type="caution">
    <text evidence="9">The sequence shown here is derived from an EMBL/GenBank/DDBJ whole genome shotgun (WGS) entry which is preliminary data.</text>
</comment>
<keyword evidence="3 6" id="KW-0732">Signal</keyword>
<gene>
    <name evidence="9" type="ORF">ACFOET_17635</name>
</gene>
<comment type="similarity">
    <text evidence="2">Belongs to the SusD family.</text>
</comment>
<name>A0ABV7JT59_9SPHI</name>
<keyword evidence="5" id="KW-0998">Cell outer membrane</keyword>
<evidence type="ECO:0000313" key="10">
    <source>
        <dbReference type="Proteomes" id="UP001595526"/>
    </source>
</evidence>
<keyword evidence="10" id="KW-1185">Reference proteome</keyword>
<organism evidence="9 10">
    <name type="scientific">Parapedobacter deserti</name>
    <dbReference type="NCBI Taxonomy" id="1912957"/>
    <lineage>
        <taxon>Bacteria</taxon>
        <taxon>Pseudomonadati</taxon>
        <taxon>Bacteroidota</taxon>
        <taxon>Sphingobacteriia</taxon>
        <taxon>Sphingobacteriales</taxon>
        <taxon>Sphingobacteriaceae</taxon>
        <taxon>Parapedobacter</taxon>
    </lineage>
</organism>
<evidence type="ECO:0000256" key="1">
    <source>
        <dbReference type="ARBA" id="ARBA00004442"/>
    </source>
</evidence>
<dbReference type="Proteomes" id="UP001595526">
    <property type="component" value="Unassembled WGS sequence"/>
</dbReference>
<proteinExistence type="inferred from homology"/>
<keyword evidence="4" id="KW-0472">Membrane</keyword>
<evidence type="ECO:0000313" key="9">
    <source>
        <dbReference type="EMBL" id="MFC3199448.1"/>
    </source>
</evidence>
<evidence type="ECO:0000256" key="3">
    <source>
        <dbReference type="ARBA" id="ARBA00022729"/>
    </source>
</evidence>
<dbReference type="InterPro" id="IPR012944">
    <property type="entry name" value="SusD_RagB_dom"/>
</dbReference>
<feature type="domain" description="SusD-like N-terminal" evidence="8">
    <location>
        <begin position="89"/>
        <end position="215"/>
    </location>
</feature>
<evidence type="ECO:0000256" key="5">
    <source>
        <dbReference type="ARBA" id="ARBA00023237"/>
    </source>
</evidence>
<dbReference type="CDD" id="cd08977">
    <property type="entry name" value="SusD"/>
    <property type="match status" value="1"/>
</dbReference>
<sequence>MQNKKSTIKTILMAVLVIITSSCAKELDLVPESGVSPDQINAGNINFFLNGLYRRSMPERDNYVLQDVRGGNYTWTALSGSNSAYGVLITGDNVDDRLSFSASLWTHAYRNIYNANVIIEAVDRLGGAGNLQKVKAEACYLRAYLYYQLVTNFGGVPLILTNTTENIPRNPAAEVWNQILIDIDFAIANADPFQTTGIKKISVEAAQAFKSRVLLALDRKEEAATLAASTISALESRAIDANYGRIFRNTDASSEVIFAFSNLVTESNIRMSSLFWPYGTEWAGSYFVQPSTYAINELYQVNDVRRNVNIQDVPSADGVLTIVSKYWDVQPMVISRLSELYLICAEGFGMANGLQYLNELRQARGLAPRAAADFQTAGSYLDEVLQERRRELYSEGFLFYDLVRTDKAIDLPNVRTRAHYLLPLPGAQVNLSENVLEQNDSY</sequence>
<comment type="subcellular location">
    <subcellularLocation>
        <location evidence="1">Cell outer membrane</location>
    </subcellularLocation>
</comment>
<evidence type="ECO:0000259" key="7">
    <source>
        <dbReference type="Pfam" id="PF07980"/>
    </source>
</evidence>
<reference evidence="10" key="1">
    <citation type="journal article" date="2019" name="Int. J. Syst. Evol. Microbiol.">
        <title>The Global Catalogue of Microorganisms (GCM) 10K type strain sequencing project: providing services to taxonomists for standard genome sequencing and annotation.</title>
        <authorList>
            <consortium name="The Broad Institute Genomics Platform"/>
            <consortium name="The Broad Institute Genome Sequencing Center for Infectious Disease"/>
            <person name="Wu L."/>
            <person name="Ma J."/>
        </authorList>
    </citation>
    <scope>NUCLEOTIDE SEQUENCE [LARGE SCALE GENOMIC DNA]</scope>
    <source>
        <strain evidence="10">KCTC 52416</strain>
    </source>
</reference>
<evidence type="ECO:0000259" key="8">
    <source>
        <dbReference type="Pfam" id="PF14322"/>
    </source>
</evidence>
<dbReference type="PROSITE" id="PS51257">
    <property type="entry name" value="PROKAR_LIPOPROTEIN"/>
    <property type="match status" value="1"/>
</dbReference>